<organism evidence="8 9">
    <name type="scientific">Micromonospora yangpuensis</name>
    <dbReference type="NCBI Taxonomy" id="683228"/>
    <lineage>
        <taxon>Bacteria</taxon>
        <taxon>Bacillati</taxon>
        <taxon>Actinomycetota</taxon>
        <taxon>Actinomycetes</taxon>
        <taxon>Micromonosporales</taxon>
        <taxon>Micromonosporaceae</taxon>
        <taxon>Micromonospora</taxon>
    </lineage>
</organism>
<dbReference type="Gene3D" id="6.10.250.660">
    <property type="match status" value="1"/>
</dbReference>
<dbReference type="InterPro" id="IPR019933">
    <property type="entry name" value="DivIVA_domain"/>
</dbReference>
<dbReference type="Pfam" id="PF05103">
    <property type="entry name" value="DivIVA"/>
    <property type="match status" value="1"/>
</dbReference>
<dbReference type="RefSeq" id="WP_229688341.1">
    <property type="nucleotide sequence ID" value="NZ_BMMJ01000005.1"/>
</dbReference>
<evidence type="ECO:0000256" key="2">
    <source>
        <dbReference type="ARBA" id="ARBA00018787"/>
    </source>
</evidence>
<evidence type="ECO:0000313" key="9">
    <source>
        <dbReference type="Proteomes" id="UP000198937"/>
    </source>
</evidence>
<gene>
    <name evidence="8" type="ORF">GA0070617_3337</name>
</gene>
<proteinExistence type="predicted"/>
<keyword evidence="9" id="KW-1185">Reference proteome</keyword>
<keyword evidence="3" id="KW-0963">Cytoplasm</keyword>
<evidence type="ECO:0000313" key="8">
    <source>
        <dbReference type="EMBL" id="SCL56776.1"/>
    </source>
</evidence>
<comment type="subcellular location">
    <subcellularLocation>
        <location evidence="1">Cytoplasm</location>
    </subcellularLocation>
</comment>
<evidence type="ECO:0000256" key="6">
    <source>
        <dbReference type="ARBA" id="ARBA00023306"/>
    </source>
</evidence>
<evidence type="ECO:0000256" key="4">
    <source>
        <dbReference type="ARBA" id="ARBA00022618"/>
    </source>
</evidence>
<keyword evidence="5" id="KW-0175">Coiled coil</keyword>
<dbReference type="GO" id="GO:0005737">
    <property type="term" value="C:cytoplasm"/>
    <property type="evidence" value="ECO:0007669"/>
    <property type="project" value="UniProtKB-SubCell"/>
</dbReference>
<dbReference type="EMBL" id="FMIA01000002">
    <property type="protein sequence ID" value="SCL56776.1"/>
    <property type="molecule type" value="Genomic_DNA"/>
</dbReference>
<dbReference type="InterPro" id="IPR007793">
    <property type="entry name" value="DivIVA_fam"/>
</dbReference>
<dbReference type="AlphaFoldDB" id="A0A1C6US19"/>
<sequence length="98" mass="11716">MAQVYRSGQPLGTGRPARLTPREVRYRRFEPRWRGLDPAEVRDFQARLADELATLHEEVRLLGQENDRLKRALRDWQTMHARECRPPEEFTPPHQGRW</sequence>
<keyword evidence="6" id="KW-0131">Cell cycle</keyword>
<evidence type="ECO:0000256" key="3">
    <source>
        <dbReference type="ARBA" id="ARBA00022490"/>
    </source>
</evidence>
<dbReference type="GO" id="GO:0051301">
    <property type="term" value="P:cell division"/>
    <property type="evidence" value="ECO:0007669"/>
    <property type="project" value="UniProtKB-KW"/>
</dbReference>
<evidence type="ECO:0000256" key="7">
    <source>
        <dbReference type="ARBA" id="ARBA00031737"/>
    </source>
</evidence>
<evidence type="ECO:0000256" key="1">
    <source>
        <dbReference type="ARBA" id="ARBA00004496"/>
    </source>
</evidence>
<accession>A0A1C6US19</accession>
<evidence type="ECO:0000256" key="5">
    <source>
        <dbReference type="ARBA" id="ARBA00023054"/>
    </source>
</evidence>
<keyword evidence="4" id="KW-0132">Cell division</keyword>
<protein>
    <recommendedName>
        <fullName evidence="2">Cell wall synthesis protein Wag31</fullName>
    </recommendedName>
    <alternativeName>
        <fullName evidence="7">Antigen 84</fullName>
    </alternativeName>
</protein>
<dbReference type="NCBIfam" id="TIGR03544">
    <property type="entry name" value="DivI1A_domain"/>
    <property type="match status" value="1"/>
</dbReference>
<reference evidence="8 9" key="1">
    <citation type="submission" date="2016-06" db="EMBL/GenBank/DDBJ databases">
        <authorList>
            <person name="Kjaerup R.B."/>
            <person name="Dalgaard T.S."/>
            <person name="Juul-Madsen H.R."/>
        </authorList>
    </citation>
    <scope>NUCLEOTIDE SEQUENCE [LARGE SCALE GENOMIC DNA]</scope>
    <source>
        <strain evidence="8 9">DSM 45577</strain>
    </source>
</reference>
<dbReference type="Proteomes" id="UP000198937">
    <property type="component" value="Unassembled WGS sequence"/>
</dbReference>
<name>A0A1C6US19_9ACTN</name>
<dbReference type="STRING" id="683228.GA0070617_3337"/>